<comment type="similarity">
    <text evidence="8">In the C-terminal section; belongs to the anthranilate phosphoribosyltransferase family.</text>
</comment>
<dbReference type="AlphaFoldDB" id="A0A518EV77"/>
<feature type="binding site" evidence="9">
    <location>
        <position position="241"/>
    </location>
    <ligand>
        <name>Mg(2+)</name>
        <dbReference type="ChEBI" id="CHEBI:18420"/>
        <label>2</label>
    </ligand>
</feature>
<feature type="binding site" evidence="9">
    <location>
        <begin position="105"/>
        <end position="108"/>
    </location>
    <ligand>
        <name>5-phospho-alpha-D-ribose 1-diphosphate</name>
        <dbReference type="ChEBI" id="CHEBI:58017"/>
    </ligand>
</feature>
<dbReference type="RefSeq" id="WP_419190296.1">
    <property type="nucleotide sequence ID" value="NZ_CP036434.1"/>
</dbReference>
<name>A0A518EV77_9BACT</name>
<dbReference type="GO" id="GO:0000287">
    <property type="term" value="F:magnesium ion binding"/>
    <property type="evidence" value="ECO:0007669"/>
    <property type="project" value="UniProtKB-UniRule"/>
</dbReference>
<comment type="similarity">
    <text evidence="9">Belongs to the anthranilate phosphoribosyltransferase family.</text>
</comment>
<dbReference type="HAMAP" id="MF_00211">
    <property type="entry name" value="TrpD"/>
    <property type="match status" value="1"/>
</dbReference>
<dbReference type="PANTHER" id="PTHR43285:SF2">
    <property type="entry name" value="ANTHRANILATE PHOSPHORIBOSYLTRANSFERASE"/>
    <property type="match status" value="1"/>
</dbReference>
<evidence type="ECO:0000259" key="11">
    <source>
        <dbReference type="Pfam" id="PF02885"/>
    </source>
</evidence>
<dbReference type="FunFam" id="3.40.1030.10:FF:000002">
    <property type="entry name" value="Anthranilate phosphoribosyltransferase"/>
    <property type="match status" value="1"/>
</dbReference>
<dbReference type="Pfam" id="PF00591">
    <property type="entry name" value="Glycos_transf_3"/>
    <property type="match status" value="1"/>
</dbReference>
<dbReference type="UniPathway" id="UPA00035">
    <property type="reaction ID" value="UER00041"/>
</dbReference>
<dbReference type="GO" id="GO:0004048">
    <property type="term" value="F:anthranilate phosphoribosyltransferase activity"/>
    <property type="evidence" value="ECO:0007669"/>
    <property type="project" value="UniProtKB-UniRule"/>
</dbReference>
<feature type="binding site" evidence="9">
    <location>
        <position position="240"/>
    </location>
    <ligand>
        <name>Mg(2+)</name>
        <dbReference type="ChEBI" id="CHEBI:18420"/>
        <label>2</label>
    </ligand>
</feature>
<keyword evidence="5 9" id="KW-0822">Tryptophan biosynthesis</keyword>
<evidence type="ECO:0000256" key="6">
    <source>
        <dbReference type="ARBA" id="ARBA00023141"/>
    </source>
</evidence>
<dbReference type="GO" id="GO:0005829">
    <property type="term" value="C:cytosol"/>
    <property type="evidence" value="ECO:0007669"/>
    <property type="project" value="TreeGrafter"/>
</dbReference>
<feature type="binding site" evidence="9">
    <location>
        <begin position="98"/>
        <end position="99"/>
    </location>
    <ligand>
        <name>5-phospho-alpha-D-ribose 1-diphosphate</name>
        <dbReference type="ChEBI" id="CHEBI:58017"/>
    </ligand>
</feature>
<evidence type="ECO:0000259" key="10">
    <source>
        <dbReference type="Pfam" id="PF00591"/>
    </source>
</evidence>
<dbReference type="SUPFAM" id="SSF52418">
    <property type="entry name" value="Nucleoside phosphorylase/phosphoribosyltransferase catalytic domain"/>
    <property type="match status" value="1"/>
</dbReference>
<keyword evidence="9" id="KW-0479">Metal-binding</keyword>
<evidence type="ECO:0000313" key="13">
    <source>
        <dbReference type="Proteomes" id="UP000320390"/>
    </source>
</evidence>
<dbReference type="NCBIfam" id="TIGR01245">
    <property type="entry name" value="trpD"/>
    <property type="match status" value="1"/>
</dbReference>
<evidence type="ECO:0000256" key="2">
    <source>
        <dbReference type="ARBA" id="ARBA00022605"/>
    </source>
</evidence>
<comment type="catalytic activity">
    <reaction evidence="7 9">
        <text>N-(5-phospho-beta-D-ribosyl)anthranilate + diphosphate = 5-phospho-alpha-D-ribose 1-diphosphate + anthranilate</text>
        <dbReference type="Rhea" id="RHEA:11768"/>
        <dbReference type="ChEBI" id="CHEBI:16567"/>
        <dbReference type="ChEBI" id="CHEBI:18277"/>
        <dbReference type="ChEBI" id="CHEBI:33019"/>
        <dbReference type="ChEBI" id="CHEBI:58017"/>
        <dbReference type="EC" id="2.4.2.18"/>
    </reaction>
</comment>
<evidence type="ECO:0000256" key="8">
    <source>
        <dbReference type="ARBA" id="ARBA00061188"/>
    </source>
</evidence>
<protein>
    <recommendedName>
        <fullName evidence="9">Anthranilate phosphoribosyltransferase</fullName>
        <ecNumber evidence="9">2.4.2.18</ecNumber>
    </recommendedName>
</protein>
<dbReference type="InterPro" id="IPR005940">
    <property type="entry name" value="Anthranilate_Pribosyl_Tfrase"/>
</dbReference>
<comment type="caution">
    <text evidence="9">Lacks conserved residue(s) required for the propagation of feature annotation.</text>
</comment>
<feature type="binding site" evidence="9">
    <location>
        <position position="241"/>
    </location>
    <ligand>
        <name>Mg(2+)</name>
        <dbReference type="ChEBI" id="CHEBI:18420"/>
        <label>1</label>
    </ligand>
</feature>
<evidence type="ECO:0000256" key="5">
    <source>
        <dbReference type="ARBA" id="ARBA00022822"/>
    </source>
</evidence>
<feature type="binding site" evidence="9">
    <location>
        <position position="103"/>
    </location>
    <ligand>
        <name>5-phospho-alpha-D-ribose 1-diphosphate</name>
        <dbReference type="ChEBI" id="CHEBI:58017"/>
    </ligand>
</feature>
<evidence type="ECO:0000256" key="3">
    <source>
        <dbReference type="ARBA" id="ARBA00022676"/>
    </source>
</evidence>
<feature type="binding site" evidence="9">
    <location>
        <position position="95"/>
    </location>
    <ligand>
        <name>anthranilate</name>
        <dbReference type="ChEBI" id="CHEBI:16567"/>
        <label>1</label>
    </ligand>
</feature>
<dbReference type="InterPro" id="IPR000312">
    <property type="entry name" value="Glycosyl_Trfase_fam3"/>
</dbReference>
<comment type="cofactor">
    <cofactor evidence="9">
        <name>Mg(2+)</name>
        <dbReference type="ChEBI" id="CHEBI:18420"/>
    </cofactor>
    <text evidence="9">Binds 2 magnesium ions per monomer.</text>
</comment>
<comment type="function">
    <text evidence="9">Catalyzes the transfer of the phosphoribosyl group of 5-phosphorylribose-1-pyrophosphate (PRPP) to anthranilate to yield N-(5'-phosphoribosyl)-anthranilate (PRA).</text>
</comment>
<comment type="pathway">
    <text evidence="1 9">Amino-acid biosynthesis; L-tryptophan biosynthesis; L-tryptophan from chorismate: step 2/5.</text>
</comment>
<dbReference type="GO" id="GO:0000162">
    <property type="term" value="P:L-tryptophan biosynthetic process"/>
    <property type="evidence" value="ECO:0007669"/>
    <property type="project" value="UniProtKB-UniRule"/>
</dbReference>
<dbReference type="Pfam" id="PF02885">
    <property type="entry name" value="Glycos_trans_3N"/>
    <property type="match status" value="1"/>
</dbReference>
<gene>
    <name evidence="12" type="primary">trpD_1</name>
    <name evidence="9" type="synonym">trpD</name>
    <name evidence="12" type="ORF">Poly30_34940</name>
</gene>
<dbReference type="InterPro" id="IPR035902">
    <property type="entry name" value="Nuc_phospho_transferase"/>
</dbReference>
<comment type="subunit">
    <text evidence="9">Homodimer.</text>
</comment>
<dbReference type="EMBL" id="CP036434">
    <property type="protein sequence ID" value="QDV07958.1"/>
    <property type="molecule type" value="Genomic_DNA"/>
</dbReference>
<dbReference type="SUPFAM" id="SSF47648">
    <property type="entry name" value="Nucleoside phosphorylase/phosphoribosyltransferase N-terminal domain"/>
    <property type="match status" value="1"/>
</dbReference>
<evidence type="ECO:0000256" key="1">
    <source>
        <dbReference type="ARBA" id="ARBA00004907"/>
    </source>
</evidence>
<evidence type="ECO:0000313" key="12">
    <source>
        <dbReference type="EMBL" id="QDV07958.1"/>
    </source>
</evidence>
<accession>A0A518EV77</accession>
<dbReference type="EC" id="2.4.2.18" evidence="9"/>
<dbReference type="InterPro" id="IPR017459">
    <property type="entry name" value="Glycosyl_Trfase_fam3_N_dom"/>
</dbReference>
<feature type="binding site" evidence="9">
    <location>
        <position position="95"/>
    </location>
    <ligand>
        <name>5-phospho-alpha-D-ribose 1-diphosphate</name>
        <dbReference type="ChEBI" id="CHEBI:58017"/>
    </ligand>
</feature>
<dbReference type="Proteomes" id="UP000320390">
    <property type="component" value="Chromosome"/>
</dbReference>
<evidence type="ECO:0000256" key="7">
    <source>
        <dbReference type="ARBA" id="ARBA00052328"/>
    </source>
</evidence>
<keyword evidence="2 9" id="KW-0028">Amino-acid biosynthesis</keyword>
<feature type="binding site" evidence="9">
    <location>
        <position position="135"/>
    </location>
    <ligand>
        <name>5-phospho-alpha-D-ribose 1-diphosphate</name>
        <dbReference type="ChEBI" id="CHEBI:58017"/>
    </ligand>
</feature>
<feature type="domain" description="Glycosyl transferase family 3" evidence="10">
    <location>
        <begin position="89"/>
        <end position="337"/>
    </location>
</feature>
<feature type="binding site" evidence="9">
    <location>
        <position position="181"/>
    </location>
    <ligand>
        <name>anthranilate</name>
        <dbReference type="ChEBI" id="CHEBI:16567"/>
        <label>2</label>
    </ligand>
</feature>
<reference evidence="12 13" key="1">
    <citation type="submission" date="2019-02" db="EMBL/GenBank/DDBJ databases">
        <title>Deep-cultivation of Planctomycetes and their phenomic and genomic characterization uncovers novel biology.</title>
        <authorList>
            <person name="Wiegand S."/>
            <person name="Jogler M."/>
            <person name="Boedeker C."/>
            <person name="Pinto D."/>
            <person name="Vollmers J."/>
            <person name="Rivas-Marin E."/>
            <person name="Kohn T."/>
            <person name="Peeters S.H."/>
            <person name="Heuer A."/>
            <person name="Rast P."/>
            <person name="Oberbeckmann S."/>
            <person name="Bunk B."/>
            <person name="Jeske O."/>
            <person name="Meyerdierks A."/>
            <person name="Storesund J.E."/>
            <person name="Kallscheuer N."/>
            <person name="Luecker S."/>
            <person name="Lage O.M."/>
            <person name="Pohl T."/>
            <person name="Merkel B.J."/>
            <person name="Hornburger P."/>
            <person name="Mueller R.-W."/>
            <person name="Bruemmer F."/>
            <person name="Labrenz M."/>
            <person name="Spormann A.M."/>
            <person name="Op den Camp H."/>
            <person name="Overmann J."/>
            <person name="Amann R."/>
            <person name="Jetten M.S.M."/>
            <person name="Mascher T."/>
            <person name="Medema M.H."/>
            <person name="Devos D.P."/>
            <person name="Kaster A.-K."/>
            <person name="Ovreas L."/>
            <person name="Rohde M."/>
            <person name="Galperin M.Y."/>
            <person name="Jogler C."/>
        </authorList>
    </citation>
    <scope>NUCLEOTIDE SEQUENCE [LARGE SCALE GENOMIC DNA]</scope>
    <source>
        <strain evidence="12 13">Poly30</strain>
    </source>
</reference>
<dbReference type="PANTHER" id="PTHR43285">
    <property type="entry name" value="ANTHRANILATE PHOSPHORIBOSYLTRANSFERASE"/>
    <property type="match status" value="1"/>
</dbReference>
<organism evidence="12 13">
    <name type="scientific">Saltatorellus ferox</name>
    <dbReference type="NCBI Taxonomy" id="2528018"/>
    <lineage>
        <taxon>Bacteria</taxon>
        <taxon>Pseudomonadati</taxon>
        <taxon>Planctomycetota</taxon>
        <taxon>Planctomycetia</taxon>
        <taxon>Planctomycetia incertae sedis</taxon>
        <taxon>Saltatorellus</taxon>
    </lineage>
</organism>
<keyword evidence="4 9" id="KW-0808">Transferase</keyword>
<evidence type="ECO:0000256" key="4">
    <source>
        <dbReference type="ARBA" id="ARBA00022679"/>
    </source>
</evidence>
<keyword evidence="3 9" id="KW-0328">Glycosyltransferase</keyword>
<dbReference type="Gene3D" id="1.20.970.10">
    <property type="entry name" value="Transferase, Pyrimidine Nucleoside Phosphorylase, Chain C"/>
    <property type="match status" value="1"/>
</dbReference>
<dbReference type="InterPro" id="IPR036320">
    <property type="entry name" value="Glycosyl_Trfase_fam3_N_dom_sf"/>
</dbReference>
<evidence type="ECO:0000256" key="9">
    <source>
        <dbReference type="HAMAP-Rule" id="MF_00211"/>
    </source>
</evidence>
<feature type="binding site" evidence="9">
    <location>
        <position position="107"/>
    </location>
    <ligand>
        <name>Mg(2+)</name>
        <dbReference type="ChEBI" id="CHEBI:18420"/>
        <label>1</label>
    </ligand>
</feature>
<feature type="domain" description="Glycosyl transferase family 3 N-terminal" evidence="11">
    <location>
        <begin position="19"/>
        <end position="80"/>
    </location>
</feature>
<keyword evidence="6 9" id="KW-0057">Aromatic amino acid biosynthesis</keyword>
<feature type="binding site" evidence="9">
    <location>
        <position position="126"/>
    </location>
    <ligand>
        <name>anthranilate</name>
        <dbReference type="ChEBI" id="CHEBI:16567"/>
        <label>1</label>
    </ligand>
</feature>
<feature type="binding site" evidence="9">
    <location>
        <begin position="123"/>
        <end position="131"/>
    </location>
    <ligand>
        <name>5-phospho-alpha-D-ribose 1-diphosphate</name>
        <dbReference type="ChEBI" id="CHEBI:58017"/>
    </ligand>
</feature>
<keyword evidence="9" id="KW-0460">Magnesium</keyword>
<keyword evidence="13" id="KW-1185">Reference proteome</keyword>
<dbReference type="Gene3D" id="3.40.1030.10">
    <property type="entry name" value="Nucleoside phosphorylase/phosphoribosyltransferase catalytic domain"/>
    <property type="match status" value="1"/>
</dbReference>
<sequence>MSSADSMAGSNAVSDALRSALARVLAGERPGRAEIQGLLEGVLEGEMDPVLLGGFLVSLSQRGETAEEIAGVAAALRTHMAPFEHDARDAIDTCGTGGDGLGTFNLSTASAFVAAAAGARVVKHGNRSVSSKSGSADVLEALGGRLDVHDDVARRALDETGFTFLFAPRFHPAMRHAAPVRKALGIRTVFNLVGPLCNPGGVRRQVLGVASPELQVKVAGALESLGVDAAYVVHGDGGTDELSLGPGNRVLALGGAVAHDFAPEPLGLTHVPVSALAGGDAAHNARLMRDLLGGAKGPLRDATCLNAAAALVVAGVAENAASGVRLAKEAIDRGRALATLDGWVRVTREGAQAS</sequence>
<proteinExistence type="inferred from homology"/>